<feature type="domain" description="Glycoside hydrolase family 65 N-terminal" evidence="8">
    <location>
        <begin position="20"/>
        <end position="248"/>
    </location>
</feature>
<evidence type="ECO:0000256" key="4">
    <source>
        <dbReference type="PIRSR" id="PIRSR036289-50"/>
    </source>
</evidence>
<dbReference type="Gene3D" id="1.50.10.10">
    <property type="match status" value="1"/>
</dbReference>
<feature type="active site" description="Proton donor" evidence="4">
    <location>
        <position position="469"/>
    </location>
</feature>
<dbReference type="InterPro" id="IPR017045">
    <property type="entry name" value="Malt_Pase/Glycosyl_Hdrlase"/>
</dbReference>
<feature type="binding site" evidence="5">
    <location>
        <begin position="332"/>
        <end position="333"/>
    </location>
    <ligand>
        <name>substrate</name>
    </ligand>
</feature>
<reference evidence="9 10" key="1">
    <citation type="journal article" date="2023" name="Microbiol. Spectr.">
        <title>Symbiosis of Carpenter Bees with Uncharacterized Lactic Acid Bacteria Showing NAD Auxotrophy.</title>
        <authorList>
            <person name="Kawasaki S."/>
            <person name="Ozawa K."/>
            <person name="Mori T."/>
            <person name="Yamamoto A."/>
            <person name="Ito M."/>
            <person name="Ohkuma M."/>
            <person name="Sakamoto M."/>
            <person name="Matsutani M."/>
        </authorList>
    </citation>
    <scope>NUCLEOTIDE SEQUENCE [LARGE SCALE GENOMIC DNA]</scope>
    <source>
        <strain evidence="9 10">XA3</strain>
    </source>
</reference>
<proteinExistence type="inferred from homology"/>
<evidence type="ECO:0000256" key="3">
    <source>
        <dbReference type="ARBA" id="ARBA00022679"/>
    </source>
</evidence>
<evidence type="ECO:0000256" key="2">
    <source>
        <dbReference type="ARBA" id="ARBA00022676"/>
    </source>
</evidence>
<name>A0AAU9D715_9LACO</name>
<dbReference type="PANTHER" id="PTHR11051:SF8">
    <property type="entry name" value="PROTEIN-GLUCOSYLGALACTOSYLHYDROXYLYSINE GLUCOSIDASE"/>
    <property type="match status" value="1"/>
</dbReference>
<dbReference type="RefSeq" id="WP_317635448.1">
    <property type="nucleotide sequence ID" value="NZ_AP026802.1"/>
</dbReference>
<dbReference type="EMBL" id="AP026802">
    <property type="protein sequence ID" value="BDR59664.1"/>
    <property type="molecule type" value="Genomic_DNA"/>
</dbReference>
<dbReference type="InterPro" id="IPR008928">
    <property type="entry name" value="6-hairpin_glycosidase_sf"/>
</dbReference>
<dbReference type="Gene3D" id="2.60.420.10">
    <property type="entry name" value="Maltose phosphorylase, domain 3"/>
    <property type="match status" value="1"/>
</dbReference>
<dbReference type="GO" id="GO:0030246">
    <property type="term" value="F:carbohydrate binding"/>
    <property type="evidence" value="ECO:0007669"/>
    <property type="project" value="InterPro"/>
</dbReference>
<dbReference type="SUPFAM" id="SSF48208">
    <property type="entry name" value="Six-hairpin glycosidases"/>
    <property type="match status" value="1"/>
</dbReference>
<accession>A0AAU9D715</accession>
<evidence type="ECO:0000259" key="6">
    <source>
        <dbReference type="Pfam" id="PF03632"/>
    </source>
</evidence>
<feature type="binding site" evidence="5">
    <location>
        <begin position="577"/>
        <end position="578"/>
    </location>
    <ligand>
        <name>substrate</name>
    </ligand>
</feature>
<dbReference type="InterPro" id="IPR037018">
    <property type="entry name" value="GH65_N"/>
</dbReference>
<dbReference type="GO" id="GO:0004553">
    <property type="term" value="F:hydrolase activity, hydrolyzing O-glycosyl compounds"/>
    <property type="evidence" value="ECO:0007669"/>
    <property type="project" value="TreeGrafter"/>
</dbReference>
<dbReference type="Gene3D" id="2.70.98.40">
    <property type="entry name" value="Glycoside hydrolase, family 65, N-terminal domain"/>
    <property type="match status" value="1"/>
</dbReference>
<evidence type="ECO:0000256" key="5">
    <source>
        <dbReference type="PIRSR" id="PIRSR036289-51"/>
    </source>
</evidence>
<dbReference type="Proteomes" id="UP001321861">
    <property type="component" value="Chromosome"/>
</dbReference>
<dbReference type="AlphaFoldDB" id="A0AAU9D715"/>
<dbReference type="SUPFAM" id="SSF74650">
    <property type="entry name" value="Galactose mutarotase-like"/>
    <property type="match status" value="1"/>
</dbReference>
<feature type="domain" description="Glycoside hydrolase family 65 central catalytic" evidence="6">
    <location>
        <begin position="294"/>
        <end position="676"/>
    </location>
</feature>
<dbReference type="InterPro" id="IPR005196">
    <property type="entry name" value="Glyco_hydro_65_N"/>
</dbReference>
<dbReference type="InterPro" id="IPR012341">
    <property type="entry name" value="6hp_glycosidase-like_sf"/>
</dbReference>
<dbReference type="InterPro" id="IPR005195">
    <property type="entry name" value="Glyco_hydro_65_M"/>
</dbReference>
<sequence>MNSDSNWYIDYQKITTGKKSYGQEAILTLGNGYLGWRGAPVFSQFDQNHYPGLYLAGLYNQTSTMIAGREVVNEDLVNLPNPQLIRIFVDGQKIEEVNRHSWLDFATGQEIDEYDFKTTKGLLRAKTTKVVDPIEFHLLGFELELTPEFEGEIQVDSVVDTQILNQNVQRYRDFDSREFEVDEISEQQVSITTRQSARQVKLFVQTTNDQGIKSYSANTTTELVERFNFAGHKDHTYKFAKVIGIATKHDLTKTVQTTSLNEIFKHSFDYWQSFWRDHDLVVENDQPNFQRLVRLNIFHLQQAANHHANQFLDASVPARGLTGEGYRGHIFWDELFILPYYTRTEPDVAKDLLKYRINRLPAARRNAELAGEKGAMYPWQSGMTGDEQAQSIHLNPLNNEWEPDNSRLQRHVSLAIAYDVWDYYQVTDDQEFMDQALAMILGIAKFWLNKVRTDGQGRYDLCGVMGPDEFHEKYPDAASGGFKNNAYTNIMVSWLLDWIIELSQDFKIDAVLLQQAKEVSHKLNLEIRDGIIAQFAGYFELKEIDLAAYAKEYGDIHRIDRVLKSIGKSPDEYQVAKQADALMCIYNLGAQKTKQIIERLGYDLPADWLARNTEYYLARTTHGSTTSRPVFAMALTDIGQSSKAAQYLMTSLEADFADIQGGTTAEGIHVGVMGETTAVIMRSFAGIDFEDGKLQISPKLPAGWQTIILHLTLRHVNYRIEVTAKEVIVTAFESVEVGVCGQNYLLNAHEPKVILVNQE</sequence>
<keyword evidence="2" id="KW-0328">Glycosyltransferase</keyword>
<evidence type="ECO:0000313" key="9">
    <source>
        <dbReference type="EMBL" id="BDR59664.1"/>
    </source>
</evidence>
<keyword evidence="10" id="KW-1185">Reference proteome</keyword>
<evidence type="ECO:0000313" key="10">
    <source>
        <dbReference type="Proteomes" id="UP001321861"/>
    </source>
</evidence>
<dbReference type="Pfam" id="PF03632">
    <property type="entry name" value="Glyco_hydro_65m"/>
    <property type="match status" value="1"/>
</dbReference>
<keyword evidence="3" id="KW-0808">Transferase</keyword>
<feature type="domain" description="Glycoside hydrolase family 65 C-terminal" evidence="7">
    <location>
        <begin position="689"/>
        <end position="745"/>
    </location>
</feature>
<dbReference type="PANTHER" id="PTHR11051">
    <property type="entry name" value="GLYCOSYL HYDROLASE-RELATED"/>
    <property type="match status" value="1"/>
</dbReference>
<dbReference type="InterPro" id="IPR005194">
    <property type="entry name" value="Glyco_hydro_65_C"/>
</dbReference>
<dbReference type="Pfam" id="PF03633">
    <property type="entry name" value="Glyco_hydro_65C"/>
    <property type="match status" value="1"/>
</dbReference>
<gene>
    <name evidence="9" type="primary">trePP</name>
    <name evidence="9" type="ORF">XA3_21050</name>
</gene>
<dbReference type="PIRSF" id="PIRSF036289">
    <property type="entry name" value="Glycosyl_hydrolase_malt_phosph"/>
    <property type="match status" value="1"/>
</dbReference>
<comment type="similarity">
    <text evidence="1">Belongs to the glycosyl hydrolase 65 family.</text>
</comment>
<dbReference type="GO" id="GO:0016757">
    <property type="term" value="F:glycosyltransferase activity"/>
    <property type="evidence" value="ECO:0007669"/>
    <property type="project" value="UniProtKB-KW"/>
</dbReference>
<dbReference type="InterPro" id="IPR011013">
    <property type="entry name" value="Gal_mutarotase_sf_dom"/>
</dbReference>
<evidence type="ECO:0000256" key="1">
    <source>
        <dbReference type="ARBA" id="ARBA00006768"/>
    </source>
</evidence>
<dbReference type="GO" id="GO:0005975">
    <property type="term" value="P:carbohydrate metabolic process"/>
    <property type="evidence" value="ECO:0007669"/>
    <property type="project" value="InterPro"/>
</dbReference>
<evidence type="ECO:0000259" key="7">
    <source>
        <dbReference type="Pfam" id="PF03633"/>
    </source>
</evidence>
<organism evidence="9 10">
    <name type="scientific">Xylocopilactobacillus apicola</name>
    <dbReference type="NCBI Taxonomy" id="2932184"/>
    <lineage>
        <taxon>Bacteria</taxon>
        <taxon>Bacillati</taxon>
        <taxon>Bacillota</taxon>
        <taxon>Bacilli</taxon>
        <taxon>Lactobacillales</taxon>
        <taxon>Lactobacillaceae</taxon>
        <taxon>Xylocopilactobacillus</taxon>
    </lineage>
</organism>
<protein>
    <submittedName>
        <fullName evidence="9">Trehalose 6-phosphate phosphorylase</fullName>
    </submittedName>
</protein>
<dbReference type="Pfam" id="PF03636">
    <property type="entry name" value="Glyco_hydro_65N"/>
    <property type="match status" value="1"/>
</dbReference>
<dbReference type="KEGG" id="xap:XA3_21050"/>
<evidence type="ECO:0000259" key="8">
    <source>
        <dbReference type="Pfam" id="PF03636"/>
    </source>
</evidence>